<dbReference type="CDD" id="cd22744">
    <property type="entry name" value="OTU"/>
    <property type="match status" value="1"/>
</dbReference>
<sequence>MSDETTQKRQAGVLQLGKRPKMVVQRSSVLRSRSMGAHKYIDELPPFLTPFILNVHDVLGDGHCGFRVVAYFLKMTNFGWRYVRNDLLIEIEEHPDLNERVFYGWDRVEEVKTSLQCHSYTAGKEHWMIMPDMEFMISSCYKIIVVHISRQQCLTYFPLRDPPPSLLNTHHLLSIGYLEAVTSWVWK</sequence>
<dbReference type="Proteomes" id="UP001180020">
    <property type="component" value="Unassembled WGS sequence"/>
</dbReference>
<gene>
    <name evidence="1" type="ORF">QJS10_CPB15g00896</name>
</gene>
<evidence type="ECO:0008006" key="3">
    <source>
        <dbReference type="Google" id="ProtNLM"/>
    </source>
</evidence>
<evidence type="ECO:0000313" key="1">
    <source>
        <dbReference type="EMBL" id="KAK1296530.1"/>
    </source>
</evidence>
<evidence type="ECO:0000313" key="2">
    <source>
        <dbReference type="Proteomes" id="UP001180020"/>
    </source>
</evidence>
<keyword evidence="2" id="KW-1185">Reference proteome</keyword>
<accession>A0AAV9D5P0</accession>
<protein>
    <recommendedName>
        <fullName evidence="3">OTU domain-containing protein</fullName>
    </recommendedName>
</protein>
<reference evidence="1" key="2">
    <citation type="submission" date="2023-06" db="EMBL/GenBank/DDBJ databases">
        <authorList>
            <person name="Ma L."/>
            <person name="Liu K.-W."/>
            <person name="Li Z."/>
            <person name="Hsiao Y.-Y."/>
            <person name="Qi Y."/>
            <person name="Fu T."/>
            <person name="Tang G."/>
            <person name="Zhang D."/>
            <person name="Sun W.-H."/>
            <person name="Liu D.-K."/>
            <person name="Li Y."/>
            <person name="Chen G.-Z."/>
            <person name="Liu X.-D."/>
            <person name="Liao X.-Y."/>
            <person name="Jiang Y.-T."/>
            <person name="Yu X."/>
            <person name="Hao Y."/>
            <person name="Huang J."/>
            <person name="Zhao X.-W."/>
            <person name="Ke S."/>
            <person name="Chen Y.-Y."/>
            <person name="Wu W.-L."/>
            <person name="Hsu J.-L."/>
            <person name="Lin Y.-F."/>
            <person name="Huang M.-D."/>
            <person name="Li C.-Y."/>
            <person name="Huang L."/>
            <person name="Wang Z.-W."/>
            <person name="Zhao X."/>
            <person name="Zhong W.-Y."/>
            <person name="Peng D.-H."/>
            <person name="Ahmad S."/>
            <person name="Lan S."/>
            <person name="Zhang J.-S."/>
            <person name="Tsai W.-C."/>
            <person name="Van De Peer Y."/>
            <person name="Liu Z.-J."/>
        </authorList>
    </citation>
    <scope>NUCLEOTIDE SEQUENCE</scope>
    <source>
        <strain evidence="1">CP</strain>
        <tissue evidence="1">Leaves</tissue>
    </source>
</reference>
<proteinExistence type="predicted"/>
<dbReference type="Gene3D" id="3.90.70.80">
    <property type="match status" value="1"/>
</dbReference>
<name>A0AAV9D5P0_ACOCL</name>
<reference evidence="1" key="1">
    <citation type="journal article" date="2023" name="Nat. Commun.">
        <title>Diploid and tetraploid genomes of Acorus and the evolution of monocots.</title>
        <authorList>
            <person name="Ma L."/>
            <person name="Liu K.W."/>
            <person name="Li Z."/>
            <person name="Hsiao Y.Y."/>
            <person name="Qi Y."/>
            <person name="Fu T."/>
            <person name="Tang G.D."/>
            <person name="Zhang D."/>
            <person name="Sun W.H."/>
            <person name="Liu D.K."/>
            <person name="Li Y."/>
            <person name="Chen G.Z."/>
            <person name="Liu X.D."/>
            <person name="Liao X.Y."/>
            <person name="Jiang Y.T."/>
            <person name="Yu X."/>
            <person name="Hao Y."/>
            <person name="Huang J."/>
            <person name="Zhao X.W."/>
            <person name="Ke S."/>
            <person name="Chen Y.Y."/>
            <person name="Wu W.L."/>
            <person name="Hsu J.L."/>
            <person name="Lin Y.F."/>
            <person name="Huang M.D."/>
            <person name="Li C.Y."/>
            <person name="Huang L."/>
            <person name="Wang Z.W."/>
            <person name="Zhao X."/>
            <person name="Zhong W.Y."/>
            <person name="Peng D.H."/>
            <person name="Ahmad S."/>
            <person name="Lan S."/>
            <person name="Zhang J.S."/>
            <person name="Tsai W.C."/>
            <person name="Van de Peer Y."/>
            <person name="Liu Z.J."/>
        </authorList>
    </citation>
    <scope>NUCLEOTIDE SEQUENCE</scope>
    <source>
        <strain evidence="1">CP</strain>
    </source>
</reference>
<dbReference type="EMBL" id="JAUJYO010000015">
    <property type="protein sequence ID" value="KAK1296530.1"/>
    <property type="molecule type" value="Genomic_DNA"/>
</dbReference>
<comment type="caution">
    <text evidence="1">The sequence shown here is derived from an EMBL/GenBank/DDBJ whole genome shotgun (WGS) entry which is preliminary data.</text>
</comment>
<organism evidence="1 2">
    <name type="scientific">Acorus calamus</name>
    <name type="common">Sweet flag</name>
    <dbReference type="NCBI Taxonomy" id="4465"/>
    <lineage>
        <taxon>Eukaryota</taxon>
        <taxon>Viridiplantae</taxon>
        <taxon>Streptophyta</taxon>
        <taxon>Embryophyta</taxon>
        <taxon>Tracheophyta</taxon>
        <taxon>Spermatophyta</taxon>
        <taxon>Magnoliopsida</taxon>
        <taxon>Liliopsida</taxon>
        <taxon>Acoraceae</taxon>
        <taxon>Acorus</taxon>
    </lineage>
</organism>
<dbReference type="AlphaFoldDB" id="A0AAV9D5P0"/>